<dbReference type="GeneID" id="113398352"/>
<evidence type="ECO:0000256" key="1">
    <source>
        <dbReference type="SAM" id="SignalP"/>
    </source>
</evidence>
<feature type="chain" id="PRO_5047005233" evidence="1">
    <location>
        <begin position="22"/>
        <end position="102"/>
    </location>
</feature>
<dbReference type="AlphaFoldDB" id="A0A8B8I777"/>
<proteinExistence type="predicted"/>
<dbReference type="GO" id="GO:0021556">
    <property type="term" value="P:central nervous system formation"/>
    <property type="evidence" value="ECO:0007669"/>
    <property type="project" value="TreeGrafter"/>
</dbReference>
<evidence type="ECO:0000313" key="3">
    <source>
        <dbReference type="RefSeq" id="XP_026492855.2"/>
    </source>
</evidence>
<keyword evidence="2" id="KW-1185">Reference proteome</keyword>
<dbReference type="GO" id="GO:0008083">
    <property type="term" value="F:growth factor activity"/>
    <property type="evidence" value="ECO:0007669"/>
    <property type="project" value="TreeGrafter"/>
</dbReference>
<dbReference type="OMA" id="ICAPMIV"/>
<reference evidence="3" key="1">
    <citation type="submission" date="2025-08" db="UniProtKB">
        <authorList>
            <consortium name="RefSeq"/>
        </authorList>
    </citation>
    <scope>IDENTIFICATION</scope>
    <source>
        <tissue evidence="3">Whole body</tissue>
    </source>
</reference>
<organism evidence="2 3">
    <name type="scientific">Vanessa tameamea</name>
    <name type="common">Kamehameha butterfly</name>
    <dbReference type="NCBI Taxonomy" id="334116"/>
    <lineage>
        <taxon>Eukaryota</taxon>
        <taxon>Metazoa</taxon>
        <taxon>Ecdysozoa</taxon>
        <taxon>Arthropoda</taxon>
        <taxon>Hexapoda</taxon>
        <taxon>Insecta</taxon>
        <taxon>Pterygota</taxon>
        <taxon>Neoptera</taxon>
        <taxon>Endopterygota</taxon>
        <taxon>Lepidoptera</taxon>
        <taxon>Glossata</taxon>
        <taxon>Ditrysia</taxon>
        <taxon>Papilionoidea</taxon>
        <taxon>Nymphalidae</taxon>
        <taxon>Nymphalinae</taxon>
        <taxon>Vanessa</taxon>
    </lineage>
</organism>
<evidence type="ECO:0000313" key="2">
    <source>
        <dbReference type="Proteomes" id="UP001652626"/>
    </source>
</evidence>
<dbReference type="RefSeq" id="XP_026492855.2">
    <property type="nucleotide sequence ID" value="XM_026637070.2"/>
</dbReference>
<dbReference type="OrthoDB" id="6359065at2759"/>
<dbReference type="Proteomes" id="UP001652626">
    <property type="component" value="Chromosome 7"/>
</dbReference>
<keyword evidence="1" id="KW-0732">Signal</keyword>
<feature type="signal peptide" evidence="1">
    <location>
        <begin position="1"/>
        <end position="21"/>
    </location>
</feature>
<dbReference type="GO" id="GO:0005121">
    <property type="term" value="F:Toll binding"/>
    <property type="evidence" value="ECO:0007669"/>
    <property type="project" value="TreeGrafter"/>
</dbReference>
<name>A0A8B8I777_VANTA</name>
<dbReference type="GO" id="GO:0005615">
    <property type="term" value="C:extracellular space"/>
    <property type="evidence" value="ECO:0007669"/>
    <property type="project" value="UniProtKB-ARBA"/>
</dbReference>
<sequence>MVQVHNALVILIICAPMIVEAVGSEDTLPQPRVSRWCSKIGICDSVSNYPVMLAKKLIQELKDKNTIFAADDEYDISEEDEETFFFTMLTSNTGNDIKKQVG</sequence>
<accession>A0A8B8I777</accession>
<dbReference type="GO" id="GO:0045087">
    <property type="term" value="P:innate immune response"/>
    <property type="evidence" value="ECO:0007669"/>
    <property type="project" value="TreeGrafter"/>
</dbReference>
<gene>
    <name evidence="3" type="primary">LOC113398352</name>
</gene>
<protein>
    <submittedName>
        <fullName evidence="3">Uncharacterized protein LOC113398352</fullName>
    </submittedName>
</protein>